<dbReference type="CDD" id="cd12087">
    <property type="entry name" value="TM_EGFR-like"/>
    <property type="match status" value="1"/>
</dbReference>
<gene>
    <name evidence="6" type="ORF">CYY_008267</name>
</gene>
<keyword evidence="1" id="KW-0472">Membrane</keyword>
<evidence type="ECO:0000313" key="6">
    <source>
        <dbReference type="EMBL" id="KAF2070412.1"/>
    </source>
</evidence>
<dbReference type="InterPro" id="IPR054484">
    <property type="entry name" value="ComC_SSD"/>
</dbReference>
<comment type="caution">
    <text evidence="6">The sequence shown here is derived from an EMBL/GenBank/DDBJ whole genome shotgun (WGS) entry which is preliminary data.</text>
</comment>
<dbReference type="EMBL" id="AJWJ01000495">
    <property type="protein sequence ID" value="KAF2070412.1"/>
    <property type="molecule type" value="Genomic_DNA"/>
</dbReference>
<accession>A0A8J4V1E7</accession>
<name>A0A8J4V1E7_9MYCE</name>
<evidence type="ECO:0000259" key="4">
    <source>
        <dbReference type="Pfam" id="PF23034"/>
    </source>
</evidence>
<feature type="domain" description="DUF7743" evidence="5">
    <location>
        <begin position="403"/>
        <end position="515"/>
    </location>
</feature>
<protein>
    <recommendedName>
        <fullName evidence="8">EGF-like domain-containing protein</fullName>
    </recommendedName>
</protein>
<dbReference type="PANTHER" id="PTHR31378:SF17">
    <property type="match status" value="1"/>
</dbReference>
<dbReference type="Pfam" id="PF23034">
    <property type="entry name" value="DUF7035"/>
    <property type="match status" value="1"/>
</dbReference>
<evidence type="ECO:0000259" key="5">
    <source>
        <dbReference type="Pfam" id="PF24893"/>
    </source>
</evidence>
<feature type="domain" description="DUF7035" evidence="4">
    <location>
        <begin position="630"/>
        <end position="760"/>
    </location>
</feature>
<evidence type="ECO:0000259" key="3">
    <source>
        <dbReference type="Pfam" id="PF23033"/>
    </source>
</evidence>
<proteinExistence type="predicted"/>
<evidence type="ECO:0000313" key="7">
    <source>
        <dbReference type="Proteomes" id="UP000695562"/>
    </source>
</evidence>
<reference evidence="6" key="1">
    <citation type="submission" date="2020-01" db="EMBL/GenBank/DDBJ databases">
        <title>Development of genomics and gene disruption for Polysphondylium violaceum indicates a role for the polyketide synthase stlB in stalk morphogenesis.</title>
        <authorList>
            <person name="Narita B."/>
            <person name="Kawabe Y."/>
            <person name="Kin K."/>
            <person name="Saito T."/>
            <person name="Gibbs R."/>
            <person name="Kuspa A."/>
            <person name="Muzny D."/>
            <person name="Queller D."/>
            <person name="Richards S."/>
            <person name="Strassman J."/>
            <person name="Sucgang R."/>
            <person name="Worley K."/>
            <person name="Schaap P."/>
        </authorList>
    </citation>
    <scope>NUCLEOTIDE SEQUENCE</scope>
    <source>
        <strain evidence="6">QSvi11</strain>
    </source>
</reference>
<evidence type="ECO:0000259" key="2">
    <source>
        <dbReference type="Pfam" id="PF22933"/>
    </source>
</evidence>
<dbReference type="Gene3D" id="2.10.25.10">
    <property type="entry name" value="Laminin"/>
    <property type="match status" value="1"/>
</dbReference>
<dbReference type="InterPro" id="IPR055462">
    <property type="entry name" value="DUF7034"/>
</dbReference>
<evidence type="ECO:0000256" key="1">
    <source>
        <dbReference type="SAM" id="Phobius"/>
    </source>
</evidence>
<feature type="domain" description="DUF7034" evidence="3">
    <location>
        <begin position="768"/>
        <end position="881"/>
    </location>
</feature>
<dbReference type="Pfam" id="PF24893">
    <property type="entry name" value="DUF7743"/>
    <property type="match status" value="1"/>
</dbReference>
<evidence type="ECO:0008006" key="8">
    <source>
        <dbReference type="Google" id="ProtNLM"/>
    </source>
</evidence>
<feature type="domain" description="ComC supersandwich" evidence="2">
    <location>
        <begin position="1051"/>
        <end position="1253"/>
    </location>
</feature>
<keyword evidence="1" id="KW-1133">Transmembrane helix</keyword>
<sequence>MHNVDVSHALKATVIGFIDINYYANTQNKCTGRQIIMQVTEIGSDPITGILPSIGEFAPNPAILIENSTTVVYNVLVTLYSNPAPYFIDVHFTLTVDLNPVTVPLLSTDGQPYYFECILVPHTPTQYEIVQPLKLSTTVSKSTIFDGYFKLDSDFTRGLPDSQCNAVDTSSVSIAICSILYVGNGLYKTSFELKNSYPSDLTSSTHKFTISFLGFTFLFDNPLANTQYQNQAIYLNVQQVQANSWLAGAVFNFNDVQDVMPIISFAFRPLKGNFKSLYLFIASGAQFYFMASKSFILSPSIPSTTTYPQITNSLGQSQTNSWQENTLYYVISSFSTNKTYLFSQVNPLYVNTAYPFGLVSVSGAALPSYKISTMFSPYQNLYSINTGLSWTQNFPITIVGSINTDTIAPLLKSISIIALNTTHSIFSLQVTDNISGVAFIQVYQRSLDKSISLNQQDLVSGTLLDGIFEKILPFQKYSTFYIQISDHAANNVLIDQNALFLTYGVAGLFTEYDLYGLSHLEFKMTNVDVSSGSVTNTLYFNFTLPKGYQRKYTNVQFNPTFPYRNGLQSEYFGKYNTDTQLYEIDFVVPAKTMTSELKYSLFINGVLIQPFLILSKFYSTSRVFITSSNFDQMFPVVTSITASPASLDISAASADISWTLYFSDENFVKKAIVQVVGDFDLEGFNTTVIPTTLETNIQVLITKPLDPNVSCRTQNYYIKYIYTEDSLGNVGETFRDVNSNIHPYYLFDSSATDRIQVTCTRAAGGQTPVLVDVSIKQTFNLTTKIPTAIVNFVVSGTVGPSLPSCYFHSYPMDFLSVKAAIVVKDSIVKMTNYSCTIQLPFKYGPQVGVSIYGIVDSFGQYLGYSTNELPATENQFTNIVNSFKGPLIDSVLRDGTKIGVTGTQLYKGEIFVYVDDSPAVKLASVDIATGIYILAGDFTPPSNPSSSVYVSVYNSDISQESNRLLLIKGIPPVTPSPSPSPPAPCNLNCGEPQGHGKCVNGACICNPPYNGLDCSSKTDNSTVITPDPNKPTVNVTIPGTSSGQTPEFISFIYVYGVRELDNTDTLINNYVFNSDKWILVKEGSSSNEQVTTLQYKYVIDNSLNTTIVSTVQVFAQATNITFGNQQLYMNPSTIKFTFNVTSYPFSKSTNSLQLVMTAALESTEKVACSYKEFVGDQNNSQYLKIQIQDRSLFGRFIKFGMIDGREQVVSNTQLDNVYGGKELSKSTSDQSYIGLNIPYYTKYALLDPDFSVLVEQNTARDQANSICTNKSSKKLTNAQIAGIVIGGVVFLFIIGAVAIYFYTRKSESTFAMKLRKMAH</sequence>
<keyword evidence="1" id="KW-0812">Transmembrane</keyword>
<dbReference type="Pfam" id="PF22933">
    <property type="entry name" value="ComC_SSD"/>
    <property type="match status" value="1"/>
</dbReference>
<feature type="transmembrane region" description="Helical" evidence="1">
    <location>
        <begin position="1280"/>
        <end position="1303"/>
    </location>
</feature>
<dbReference type="InterPro" id="IPR055463">
    <property type="entry name" value="DUF7035"/>
</dbReference>
<dbReference type="PANTHER" id="PTHR31378">
    <property type="entry name" value="EGF-LIKE DOMAIN-CONTAINING PROTEIN-RELATED-RELATED"/>
    <property type="match status" value="1"/>
</dbReference>
<dbReference type="Proteomes" id="UP000695562">
    <property type="component" value="Unassembled WGS sequence"/>
</dbReference>
<dbReference type="InterPro" id="IPR056645">
    <property type="entry name" value="DUF7743"/>
</dbReference>
<keyword evidence="7" id="KW-1185">Reference proteome</keyword>
<organism evidence="6 7">
    <name type="scientific">Polysphondylium violaceum</name>
    <dbReference type="NCBI Taxonomy" id="133409"/>
    <lineage>
        <taxon>Eukaryota</taxon>
        <taxon>Amoebozoa</taxon>
        <taxon>Evosea</taxon>
        <taxon>Eumycetozoa</taxon>
        <taxon>Dictyostelia</taxon>
        <taxon>Dictyosteliales</taxon>
        <taxon>Dictyosteliaceae</taxon>
        <taxon>Polysphondylium</taxon>
    </lineage>
</organism>
<dbReference type="Pfam" id="PF23033">
    <property type="entry name" value="DUF7034"/>
    <property type="match status" value="1"/>
</dbReference>